<dbReference type="EMBL" id="CM037159">
    <property type="protein sequence ID" value="KAH7867077.1"/>
    <property type="molecule type" value="Genomic_DNA"/>
</dbReference>
<protein>
    <submittedName>
        <fullName evidence="1">Uncharacterized protein</fullName>
    </submittedName>
</protein>
<sequence length="306" mass="34981">MEAKEEPVRIQETFSQSTMDSTTLMMEREALLKYIDLSKAEESFKRQKLRVQWLALGDQNNKFFHRKMAANTMRKKKFSIGDGRGNRMEDPIEVKKLIIQFYKDLLGTGFNGRRAAGDIMLHLLQNKVSEGFFSILRHKIEVGLFSFHPKCQSMNLSHVAFADDLFIVCGADASSLTIVKSALEEFHAYSGLQPNLNKSAIFLAGVRPSLQAQLVAILPIPVGYLPVKYLGVPLITSKLSYHDCIQLKERIIARRLCPLAPFFWKSRLARWTCLMEIWKFLTGLARWKSGKFHRFGDAQWSSLGLF</sequence>
<dbReference type="Proteomes" id="UP000828048">
    <property type="component" value="Chromosome 9"/>
</dbReference>
<reference evidence="1 2" key="1">
    <citation type="journal article" date="2021" name="Hortic Res">
        <title>High-quality reference genome and annotation aids understanding of berry development for evergreen blueberry (Vaccinium darrowii).</title>
        <authorList>
            <person name="Yu J."/>
            <person name="Hulse-Kemp A.M."/>
            <person name="Babiker E."/>
            <person name="Staton M."/>
        </authorList>
    </citation>
    <scope>NUCLEOTIDE SEQUENCE [LARGE SCALE GENOMIC DNA]</scope>
    <source>
        <strain evidence="2">cv. NJ 8807/NJ 8810</strain>
        <tissue evidence="1">Young leaf</tissue>
    </source>
</reference>
<comment type="caution">
    <text evidence="1">The sequence shown here is derived from an EMBL/GenBank/DDBJ whole genome shotgun (WGS) entry which is preliminary data.</text>
</comment>
<gene>
    <name evidence="1" type="ORF">Vadar_028607</name>
</gene>
<proteinExistence type="predicted"/>
<accession>A0ACB7ZLZ9</accession>
<keyword evidence="2" id="KW-1185">Reference proteome</keyword>
<evidence type="ECO:0000313" key="2">
    <source>
        <dbReference type="Proteomes" id="UP000828048"/>
    </source>
</evidence>
<name>A0ACB7ZLZ9_9ERIC</name>
<organism evidence="1 2">
    <name type="scientific">Vaccinium darrowii</name>
    <dbReference type="NCBI Taxonomy" id="229202"/>
    <lineage>
        <taxon>Eukaryota</taxon>
        <taxon>Viridiplantae</taxon>
        <taxon>Streptophyta</taxon>
        <taxon>Embryophyta</taxon>
        <taxon>Tracheophyta</taxon>
        <taxon>Spermatophyta</taxon>
        <taxon>Magnoliopsida</taxon>
        <taxon>eudicotyledons</taxon>
        <taxon>Gunneridae</taxon>
        <taxon>Pentapetalae</taxon>
        <taxon>asterids</taxon>
        <taxon>Ericales</taxon>
        <taxon>Ericaceae</taxon>
        <taxon>Vaccinioideae</taxon>
        <taxon>Vaccinieae</taxon>
        <taxon>Vaccinium</taxon>
    </lineage>
</organism>
<evidence type="ECO:0000313" key="1">
    <source>
        <dbReference type="EMBL" id="KAH7867077.1"/>
    </source>
</evidence>